<evidence type="ECO:0000313" key="1">
    <source>
        <dbReference type="EMBL" id="KFJ02397.1"/>
    </source>
</evidence>
<dbReference type="AlphaFoldDB" id="A0A087E3P6"/>
<name>A0A087E3P6_9BIFI</name>
<evidence type="ECO:0000313" key="2">
    <source>
        <dbReference type="Proteomes" id="UP000029003"/>
    </source>
</evidence>
<comment type="caution">
    <text evidence="1">The sequence shown here is derived from an EMBL/GenBank/DDBJ whole genome shotgun (WGS) entry which is preliminary data.</text>
</comment>
<accession>A0A087E3P6</accession>
<protein>
    <submittedName>
        <fullName evidence="1">Uncharacterized protein</fullName>
    </submittedName>
</protein>
<reference evidence="1 2" key="1">
    <citation type="submission" date="2014-03" db="EMBL/GenBank/DDBJ databases">
        <title>Genomics of Bifidobacteria.</title>
        <authorList>
            <person name="Ventura M."/>
            <person name="Milani C."/>
            <person name="Lugli G.A."/>
        </authorList>
    </citation>
    <scope>NUCLEOTIDE SEQUENCE [LARGE SCALE GENOMIC DNA]</scope>
    <source>
        <strain evidence="1 2">LMG 21395</strain>
    </source>
</reference>
<dbReference type="Proteomes" id="UP000029003">
    <property type="component" value="Unassembled WGS sequence"/>
</dbReference>
<organism evidence="1 2">
    <name type="scientific">Bifidobacterium thermacidophilum subsp. thermacidophilum</name>
    <dbReference type="NCBI Taxonomy" id="79262"/>
    <lineage>
        <taxon>Bacteria</taxon>
        <taxon>Bacillati</taxon>
        <taxon>Actinomycetota</taxon>
        <taxon>Actinomycetes</taxon>
        <taxon>Bifidobacteriales</taxon>
        <taxon>Bifidobacteriaceae</taxon>
        <taxon>Bifidobacterium</taxon>
    </lineage>
</organism>
<proteinExistence type="predicted"/>
<gene>
    <name evidence="1" type="ORF">THER5_1935</name>
</gene>
<dbReference type="EMBL" id="JGZT01000007">
    <property type="protein sequence ID" value="KFJ02397.1"/>
    <property type="molecule type" value="Genomic_DNA"/>
</dbReference>
<sequence>MRYCTERHRPIRPYHQTSITTRRWGTMLLSAVARAVRIADTRHRR</sequence>